<gene>
    <name evidence="12" type="primary">yvcT</name>
    <name evidence="12" type="ORF">J27TS8_33480</name>
</gene>
<dbReference type="InterPro" id="IPR029752">
    <property type="entry name" value="D-isomer_DH_CS1"/>
</dbReference>
<dbReference type="GO" id="GO:0005829">
    <property type="term" value="C:cytosol"/>
    <property type="evidence" value="ECO:0007669"/>
    <property type="project" value="TreeGrafter"/>
</dbReference>
<name>A0A919WJY4_9BACI</name>
<dbReference type="Proteomes" id="UP000682111">
    <property type="component" value="Unassembled WGS sequence"/>
</dbReference>
<comment type="caution">
    <text evidence="12">The sequence shown here is derived from an EMBL/GenBank/DDBJ whole genome shotgun (WGS) entry which is preliminary data.</text>
</comment>
<evidence type="ECO:0000313" key="12">
    <source>
        <dbReference type="EMBL" id="GIN63355.1"/>
    </source>
</evidence>
<dbReference type="Gene3D" id="3.40.50.720">
    <property type="entry name" value="NAD(P)-binding Rossmann-like Domain"/>
    <property type="match status" value="2"/>
</dbReference>
<proteinExistence type="inferred from homology"/>
<comment type="catalytic activity">
    <reaction evidence="2">
        <text>(R)-glycerate + NAD(+) = 3-hydroxypyruvate + NADH + H(+)</text>
        <dbReference type="Rhea" id="RHEA:17905"/>
        <dbReference type="ChEBI" id="CHEBI:15378"/>
        <dbReference type="ChEBI" id="CHEBI:16659"/>
        <dbReference type="ChEBI" id="CHEBI:17180"/>
        <dbReference type="ChEBI" id="CHEBI:57540"/>
        <dbReference type="ChEBI" id="CHEBI:57945"/>
        <dbReference type="EC" id="1.1.1.81"/>
    </reaction>
</comment>
<dbReference type="RefSeq" id="WP_137744676.1">
    <property type="nucleotide sequence ID" value="NZ_BORC01000006.1"/>
</dbReference>
<dbReference type="SUPFAM" id="SSF51735">
    <property type="entry name" value="NAD(P)-binding Rossmann-fold domains"/>
    <property type="match status" value="1"/>
</dbReference>
<dbReference type="InterPro" id="IPR006139">
    <property type="entry name" value="D-isomer_2_OHA_DH_cat_dom"/>
</dbReference>
<comment type="catalytic activity">
    <reaction evidence="4">
        <text>glycolate + NADP(+) = glyoxylate + NADPH + H(+)</text>
        <dbReference type="Rhea" id="RHEA:10992"/>
        <dbReference type="ChEBI" id="CHEBI:15378"/>
        <dbReference type="ChEBI" id="CHEBI:29805"/>
        <dbReference type="ChEBI" id="CHEBI:36655"/>
        <dbReference type="ChEBI" id="CHEBI:57783"/>
        <dbReference type="ChEBI" id="CHEBI:58349"/>
        <dbReference type="EC" id="1.1.1.79"/>
    </reaction>
</comment>
<evidence type="ECO:0000256" key="5">
    <source>
        <dbReference type="ARBA" id="ARBA00061278"/>
    </source>
</evidence>
<accession>A0A919WJY4</accession>
<dbReference type="PANTHER" id="PTHR10996:SF283">
    <property type="entry name" value="GLYOXYLATE_HYDROXYPYRUVATE REDUCTASE B"/>
    <property type="match status" value="1"/>
</dbReference>
<dbReference type="OrthoDB" id="9805416at2"/>
<evidence type="ECO:0000256" key="7">
    <source>
        <dbReference type="ARBA" id="ARBA00066674"/>
    </source>
</evidence>
<comment type="catalytic activity">
    <reaction evidence="3">
        <text>(R)-glycerate + NADP(+) = 3-hydroxypyruvate + NADPH + H(+)</text>
        <dbReference type="Rhea" id="RHEA:18657"/>
        <dbReference type="ChEBI" id="CHEBI:15378"/>
        <dbReference type="ChEBI" id="CHEBI:16659"/>
        <dbReference type="ChEBI" id="CHEBI:17180"/>
        <dbReference type="ChEBI" id="CHEBI:57783"/>
        <dbReference type="ChEBI" id="CHEBI:58349"/>
        <dbReference type="EC" id="1.1.1.81"/>
    </reaction>
</comment>
<evidence type="ECO:0000313" key="13">
    <source>
        <dbReference type="Proteomes" id="UP000682111"/>
    </source>
</evidence>
<evidence type="ECO:0000256" key="3">
    <source>
        <dbReference type="ARBA" id="ARBA00052239"/>
    </source>
</evidence>
<dbReference type="Pfam" id="PF00389">
    <property type="entry name" value="2-Hacid_dh"/>
    <property type="match status" value="1"/>
</dbReference>
<dbReference type="GO" id="GO:0016618">
    <property type="term" value="F:hydroxypyruvate reductase [NAD(P)H] activity"/>
    <property type="evidence" value="ECO:0007669"/>
    <property type="project" value="UniProtKB-EC"/>
</dbReference>
<dbReference type="EC" id="1.1.1.79" evidence="6"/>
<dbReference type="InterPro" id="IPR029753">
    <property type="entry name" value="D-isomer_DH_CS"/>
</dbReference>
<keyword evidence="1 9" id="KW-0560">Oxidoreductase</keyword>
<dbReference type="InterPro" id="IPR006140">
    <property type="entry name" value="D-isomer_DH_NAD-bd"/>
</dbReference>
<organism evidence="12 13">
    <name type="scientific">Robertmurraya siralis</name>
    <dbReference type="NCBI Taxonomy" id="77777"/>
    <lineage>
        <taxon>Bacteria</taxon>
        <taxon>Bacillati</taxon>
        <taxon>Bacillota</taxon>
        <taxon>Bacilli</taxon>
        <taxon>Bacillales</taxon>
        <taxon>Bacillaceae</taxon>
        <taxon>Robertmurraya</taxon>
    </lineage>
</organism>
<feature type="domain" description="D-isomer specific 2-hydroxyacid dehydrogenase catalytic" evidence="10">
    <location>
        <begin position="6"/>
        <end position="317"/>
    </location>
</feature>
<evidence type="ECO:0000256" key="4">
    <source>
        <dbReference type="ARBA" id="ARBA00052769"/>
    </source>
</evidence>
<evidence type="ECO:0000256" key="2">
    <source>
        <dbReference type="ARBA" id="ARBA00051801"/>
    </source>
</evidence>
<dbReference type="PROSITE" id="PS00065">
    <property type="entry name" value="D_2_HYDROXYACID_DH_1"/>
    <property type="match status" value="1"/>
</dbReference>
<dbReference type="InterPro" id="IPR050223">
    <property type="entry name" value="D-isomer_2-hydroxyacid_DH"/>
</dbReference>
<feature type="domain" description="D-isomer specific 2-hydroxyacid dehydrogenase NAD-binding" evidence="11">
    <location>
        <begin position="108"/>
        <end position="286"/>
    </location>
</feature>
<dbReference type="EC" id="1.1.1.81" evidence="7"/>
<dbReference type="AlphaFoldDB" id="A0A919WJY4"/>
<evidence type="ECO:0000256" key="1">
    <source>
        <dbReference type="ARBA" id="ARBA00023002"/>
    </source>
</evidence>
<dbReference type="InterPro" id="IPR036291">
    <property type="entry name" value="NAD(P)-bd_dom_sf"/>
</dbReference>
<evidence type="ECO:0000259" key="10">
    <source>
        <dbReference type="Pfam" id="PF00389"/>
    </source>
</evidence>
<dbReference type="EMBL" id="BORC01000006">
    <property type="protein sequence ID" value="GIN63355.1"/>
    <property type="molecule type" value="Genomic_DNA"/>
</dbReference>
<dbReference type="PANTHER" id="PTHR10996">
    <property type="entry name" value="2-HYDROXYACID DEHYDROGENASE-RELATED"/>
    <property type="match status" value="1"/>
</dbReference>
<evidence type="ECO:0000256" key="9">
    <source>
        <dbReference type="RuleBase" id="RU003719"/>
    </source>
</evidence>
<evidence type="ECO:0000256" key="6">
    <source>
        <dbReference type="ARBA" id="ARBA00066661"/>
    </source>
</evidence>
<dbReference type="GO" id="GO:0051287">
    <property type="term" value="F:NAD binding"/>
    <property type="evidence" value="ECO:0007669"/>
    <property type="project" value="InterPro"/>
</dbReference>
<dbReference type="PROSITE" id="PS00671">
    <property type="entry name" value="D_2_HYDROXYACID_DH_3"/>
    <property type="match status" value="1"/>
</dbReference>
<dbReference type="FunFam" id="3.40.50.720:FF:000026">
    <property type="entry name" value="Glyoxylate/hydroxypyruvate reductase B"/>
    <property type="match status" value="1"/>
</dbReference>
<dbReference type="Pfam" id="PF02826">
    <property type="entry name" value="2-Hacid_dh_C"/>
    <property type="match status" value="1"/>
</dbReference>
<evidence type="ECO:0000256" key="8">
    <source>
        <dbReference type="ARBA" id="ARBA00073362"/>
    </source>
</evidence>
<evidence type="ECO:0000259" key="11">
    <source>
        <dbReference type="Pfam" id="PF02826"/>
    </source>
</evidence>
<dbReference type="SUPFAM" id="SSF52283">
    <property type="entry name" value="Formate/glycerate dehydrogenase catalytic domain-like"/>
    <property type="match status" value="1"/>
</dbReference>
<comment type="similarity">
    <text evidence="5">Belongs to the D-isomer specific 2-hydroxyacid dehydrogenase family. GhrB subfamily.</text>
</comment>
<dbReference type="CDD" id="cd05301">
    <property type="entry name" value="GDH"/>
    <property type="match status" value="1"/>
</dbReference>
<dbReference type="GO" id="GO:0030267">
    <property type="term" value="F:glyoxylate reductase (NADPH) activity"/>
    <property type="evidence" value="ECO:0007669"/>
    <property type="project" value="UniProtKB-EC"/>
</dbReference>
<keyword evidence="13" id="KW-1185">Reference proteome</keyword>
<sequence>MKPKVYIAKPIPKEVEELIANYCDYKIWNHEEPIPKEVLLKEVEDVEGLMTPKGIITEEFLAYAPRLKVVSNVAVGYDAFDIEAMKARNVIGTHTPYVLDETVADLAFGLILTSARRLAELDQFVKSGKWRGIEDDFYGQDVHHATLGIIGMGRIGEKIARRAALGFEMNVLYTNRTRKPDLEERYGIKYCETEFLLKNSDFVLVMLPLTDSTYQLIGEKEFSLMRSTAFFINCSRGKVVDEKALIKALQNGIIRGAGLDVFEEEPVEKDNPLLKMDNVVTLPHIGSATAKARFDMAMKAAENLVAGVTGKVPENIVPELKILIEK</sequence>
<reference evidence="12" key="1">
    <citation type="submission" date="2021-03" db="EMBL/GenBank/DDBJ databases">
        <title>Antimicrobial resistance genes in bacteria isolated from Japanese honey, and their potential for conferring macrolide and lincosamide resistance in the American foulbrood pathogen Paenibacillus larvae.</title>
        <authorList>
            <person name="Okamoto M."/>
            <person name="Kumagai M."/>
            <person name="Kanamori H."/>
            <person name="Takamatsu D."/>
        </authorList>
    </citation>
    <scope>NUCLEOTIDE SEQUENCE</scope>
    <source>
        <strain evidence="12">J27TS8</strain>
    </source>
</reference>
<protein>
    <recommendedName>
        <fullName evidence="8">Glyoxylate/hydroxypyruvate reductase B</fullName>
        <ecNumber evidence="6">1.1.1.79</ecNumber>
        <ecNumber evidence="7">1.1.1.81</ecNumber>
    </recommendedName>
</protein>